<comment type="caution">
    <text evidence="25">The sequence shown here is derived from an EMBL/GenBank/DDBJ whole genome shotgun (WGS) entry which is preliminary data.</text>
</comment>
<dbReference type="GO" id="GO:0043682">
    <property type="term" value="F:P-type divalent copper transporter activity"/>
    <property type="evidence" value="ECO:0007669"/>
    <property type="project" value="TreeGrafter"/>
</dbReference>
<reference evidence="25 26" key="1">
    <citation type="submission" date="2019-03" db="EMBL/GenBank/DDBJ databases">
        <title>Genomic Encyclopedia of Type Strains, Phase IV (KMG-IV): sequencing the most valuable type-strain genomes for metagenomic binning, comparative biology and taxonomic classification.</title>
        <authorList>
            <person name="Goeker M."/>
        </authorList>
    </citation>
    <scope>NUCLEOTIDE SEQUENCE [LARGE SCALE GENOMIC DNA]</scope>
    <source>
        <strain evidence="25 26">DSM 16380</strain>
    </source>
</reference>
<keyword evidence="6 23" id="KW-1003">Cell membrane</keyword>
<evidence type="ECO:0000256" key="22">
    <source>
        <dbReference type="ARBA" id="ARBA00049289"/>
    </source>
</evidence>
<keyword evidence="11 23" id="KW-0547">Nucleotide-binding</keyword>
<dbReference type="InterPro" id="IPR059000">
    <property type="entry name" value="ATPase_P-type_domA"/>
</dbReference>
<dbReference type="InterPro" id="IPR036412">
    <property type="entry name" value="HAD-like_sf"/>
</dbReference>
<keyword evidence="7" id="KW-0597">Phosphoprotein</keyword>
<evidence type="ECO:0000256" key="20">
    <source>
        <dbReference type="ARBA" id="ARBA00029719"/>
    </source>
</evidence>
<dbReference type="GO" id="GO:0005507">
    <property type="term" value="F:copper ion binding"/>
    <property type="evidence" value="ECO:0007669"/>
    <property type="project" value="TreeGrafter"/>
</dbReference>
<keyword evidence="26" id="KW-1185">Reference proteome</keyword>
<evidence type="ECO:0000256" key="6">
    <source>
        <dbReference type="ARBA" id="ARBA00022475"/>
    </source>
</evidence>
<evidence type="ECO:0000256" key="5">
    <source>
        <dbReference type="ARBA" id="ARBA00022448"/>
    </source>
</evidence>
<dbReference type="CDD" id="cd00371">
    <property type="entry name" value="HMA"/>
    <property type="match status" value="1"/>
</dbReference>
<dbReference type="PROSITE" id="PS01229">
    <property type="entry name" value="COF_2"/>
    <property type="match status" value="1"/>
</dbReference>
<dbReference type="GO" id="GO:0140581">
    <property type="term" value="F:P-type monovalent copper transporter activity"/>
    <property type="evidence" value="ECO:0007669"/>
    <property type="project" value="UniProtKB-EC"/>
</dbReference>
<evidence type="ECO:0000256" key="3">
    <source>
        <dbReference type="ARBA" id="ARBA00012517"/>
    </source>
</evidence>
<evidence type="ECO:0000256" key="21">
    <source>
        <dbReference type="ARBA" id="ARBA00033239"/>
    </source>
</evidence>
<dbReference type="Proteomes" id="UP000295537">
    <property type="component" value="Unassembled WGS sequence"/>
</dbReference>
<evidence type="ECO:0000256" key="4">
    <source>
        <dbReference type="ARBA" id="ARBA00015102"/>
    </source>
</evidence>
<dbReference type="CDD" id="cd02094">
    <property type="entry name" value="P-type_ATPase_Cu-like"/>
    <property type="match status" value="1"/>
</dbReference>
<feature type="transmembrane region" description="Helical" evidence="23">
    <location>
        <begin position="167"/>
        <end position="185"/>
    </location>
</feature>
<dbReference type="PANTHER" id="PTHR43520">
    <property type="entry name" value="ATP7, ISOFORM B"/>
    <property type="match status" value="1"/>
</dbReference>
<sequence length="753" mass="81922">MPKTIVQENTLQETQFLIDGMHCAGCVRRIEKTLLEIEGVALASVNLADHTAFVQSNTDPNLLIQAVKKMGFNAEILESEQVRRAKQQTQTLQVLARKKQQAILTLLVGFTLMGFGLWQGMHLNENNRWLWASWAAITLITLYFSGKSFFIGAWISLKNRTSTMDTLVALSTGTAWLYSFSMLIFPQPNTHLYFEASVMIIGFINLGKYLELKTKQRSSLALEKLLDLAPQQAVIFDENLTKTIPVKAIKPEMKIQALTGARLAVDGELLSGKIWADEAMLTGEALPVEKNVGDTLRAGTIITDGAGVYVAKQVGSQTALARIIHAVRHAQSSKPPLAQWVDKIAAIFVPVVVSIALLSAIFWWVQGQNFAFVMSIFTTVLIIACPCALGLAIPLSTIAGVAKSAEFGVLVKNIEALQASSELDTLVFDKTGTLTTGKMTVSNVQSFGNIDLNLSIQLATTLEKHASHPIAQAIVAYAQNLPEHTSLSPQAISEIKIEKGLGISGKWQEKQLKIGNAQFVNFNENSTAYTASVPSASGPAIIDQQYSTQVYFKIDEKIVAIFTLEDQLRSDSKAMINRFQQQGYECIMLTGDRQTSADYFATQLGLDGVLAEVLPEQKAEAIRNLQAKGKKVAMIGDGINDAPALAQADVGIAMQNGSDIAIESADLSLMQAGFAPLIKVLPFSKQVLANMKQSLVGAFIYNLISITIASGVLYPFTGWLLNPMVAAVAMTLSSITVVLNSQRLLHKSNKQEI</sequence>
<evidence type="ECO:0000256" key="1">
    <source>
        <dbReference type="ARBA" id="ARBA00004651"/>
    </source>
</evidence>
<name>A0A4R2N9V7_9PAST</name>
<dbReference type="NCBIfam" id="TIGR01494">
    <property type="entry name" value="ATPase_P-type"/>
    <property type="match status" value="1"/>
</dbReference>
<dbReference type="InterPro" id="IPR036163">
    <property type="entry name" value="HMA_dom_sf"/>
</dbReference>
<evidence type="ECO:0000256" key="8">
    <source>
        <dbReference type="ARBA" id="ARBA00022692"/>
    </source>
</evidence>
<keyword evidence="14" id="KW-0460">Magnesium</keyword>
<dbReference type="SFLD" id="SFLDF00027">
    <property type="entry name" value="p-type_atpase"/>
    <property type="match status" value="1"/>
</dbReference>
<protein>
    <recommendedName>
        <fullName evidence="4">Copper-exporting P-type ATPase</fullName>
        <ecNumber evidence="3">7.2.2.8</ecNumber>
    </recommendedName>
    <alternativeName>
        <fullName evidence="20">Copper-exporting P-type ATPase A</fullName>
    </alternativeName>
    <alternativeName>
        <fullName evidence="21">Cu(+)-exporting ATPase</fullName>
    </alternativeName>
</protein>
<feature type="transmembrane region" description="Helical" evidence="23">
    <location>
        <begin position="720"/>
        <end position="740"/>
    </location>
</feature>
<keyword evidence="17" id="KW-0186">Copper</keyword>
<proteinExistence type="inferred from homology"/>
<gene>
    <name evidence="25" type="ORF">EV693_10469</name>
</gene>
<dbReference type="PRINTS" id="PR00119">
    <property type="entry name" value="CATATPASE"/>
</dbReference>
<dbReference type="Gene3D" id="3.30.70.100">
    <property type="match status" value="1"/>
</dbReference>
<dbReference type="PROSITE" id="PS01047">
    <property type="entry name" value="HMA_1"/>
    <property type="match status" value="1"/>
</dbReference>
<dbReference type="InterPro" id="IPR001757">
    <property type="entry name" value="P_typ_ATPase"/>
</dbReference>
<dbReference type="Pfam" id="PF00702">
    <property type="entry name" value="Hydrolase"/>
    <property type="match status" value="1"/>
</dbReference>
<organism evidence="25 26">
    <name type="scientific">Nicoletella semolina</name>
    <dbReference type="NCBI Taxonomy" id="271160"/>
    <lineage>
        <taxon>Bacteria</taxon>
        <taxon>Pseudomonadati</taxon>
        <taxon>Pseudomonadota</taxon>
        <taxon>Gammaproteobacteria</taxon>
        <taxon>Pasteurellales</taxon>
        <taxon>Pasteurellaceae</taxon>
        <taxon>Nicoletella</taxon>
    </lineage>
</organism>
<feature type="transmembrane region" description="Helical" evidence="23">
    <location>
        <begin position="344"/>
        <end position="365"/>
    </location>
</feature>
<keyword evidence="19 23" id="KW-0472">Membrane</keyword>
<dbReference type="NCBIfam" id="TIGR01511">
    <property type="entry name" value="ATPase-IB1_Cu"/>
    <property type="match status" value="1"/>
</dbReference>
<dbReference type="SUPFAM" id="SSF56784">
    <property type="entry name" value="HAD-like"/>
    <property type="match status" value="1"/>
</dbReference>
<evidence type="ECO:0000256" key="23">
    <source>
        <dbReference type="RuleBase" id="RU362081"/>
    </source>
</evidence>
<dbReference type="PROSITE" id="PS50846">
    <property type="entry name" value="HMA_2"/>
    <property type="match status" value="1"/>
</dbReference>
<dbReference type="SUPFAM" id="SSF81665">
    <property type="entry name" value="Calcium ATPase, transmembrane domain M"/>
    <property type="match status" value="1"/>
</dbReference>
<dbReference type="Gene3D" id="3.40.50.1000">
    <property type="entry name" value="HAD superfamily/HAD-like"/>
    <property type="match status" value="1"/>
</dbReference>
<dbReference type="SFLD" id="SFLDG00002">
    <property type="entry name" value="C1.7:_P-type_atpase_like"/>
    <property type="match status" value="1"/>
</dbReference>
<evidence type="ECO:0000256" key="17">
    <source>
        <dbReference type="ARBA" id="ARBA00023008"/>
    </source>
</evidence>
<dbReference type="InterPro" id="IPR008250">
    <property type="entry name" value="ATPase_P-typ_transduc_dom_A_sf"/>
</dbReference>
<evidence type="ECO:0000256" key="14">
    <source>
        <dbReference type="ARBA" id="ARBA00022842"/>
    </source>
</evidence>
<feature type="transmembrane region" description="Helical" evidence="23">
    <location>
        <begin position="695"/>
        <end position="714"/>
    </location>
</feature>
<keyword evidence="12" id="KW-0187">Copper transport</keyword>
<feature type="transmembrane region" description="Helical" evidence="23">
    <location>
        <begin position="131"/>
        <end position="155"/>
    </location>
</feature>
<dbReference type="FunFam" id="3.30.70.100:FF:000001">
    <property type="entry name" value="ATPase copper transporting beta"/>
    <property type="match status" value="1"/>
</dbReference>
<evidence type="ECO:0000256" key="18">
    <source>
        <dbReference type="ARBA" id="ARBA00023065"/>
    </source>
</evidence>
<dbReference type="RefSeq" id="WP_132501079.1">
    <property type="nucleotide sequence ID" value="NZ_LVXA01000001.1"/>
</dbReference>
<dbReference type="PANTHER" id="PTHR43520:SF6">
    <property type="entry name" value="COPPER-EXPORTING P-TYPE ATPASE"/>
    <property type="match status" value="1"/>
</dbReference>
<dbReference type="InterPro" id="IPR027256">
    <property type="entry name" value="P-typ_ATPase_IB"/>
</dbReference>
<keyword evidence="16 23" id="KW-1133">Transmembrane helix</keyword>
<evidence type="ECO:0000256" key="19">
    <source>
        <dbReference type="ARBA" id="ARBA00023136"/>
    </source>
</evidence>
<dbReference type="GO" id="GO:0016887">
    <property type="term" value="F:ATP hydrolysis activity"/>
    <property type="evidence" value="ECO:0007669"/>
    <property type="project" value="InterPro"/>
</dbReference>
<dbReference type="EMBL" id="SLXJ01000004">
    <property type="protein sequence ID" value="TCP17839.1"/>
    <property type="molecule type" value="Genomic_DNA"/>
</dbReference>
<keyword evidence="5" id="KW-0813">Transport</keyword>
<evidence type="ECO:0000256" key="13">
    <source>
        <dbReference type="ARBA" id="ARBA00022840"/>
    </source>
</evidence>
<comment type="subcellular location">
    <subcellularLocation>
        <location evidence="1">Cell membrane</location>
        <topology evidence="1">Multi-pass membrane protein</topology>
    </subcellularLocation>
</comment>
<dbReference type="SUPFAM" id="SSF81653">
    <property type="entry name" value="Calcium ATPase, transduction domain A"/>
    <property type="match status" value="1"/>
</dbReference>
<keyword evidence="8 23" id="KW-0812">Transmembrane</keyword>
<keyword evidence="13 23" id="KW-0067">ATP-binding</keyword>
<keyword evidence="9 23" id="KW-0479">Metal-binding</keyword>
<comment type="catalytic activity">
    <reaction evidence="22">
        <text>Cu(+)(in) + ATP + H2O = Cu(+)(out) + ADP + phosphate + H(+)</text>
        <dbReference type="Rhea" id="RHEA:25792"/>
        <dbReference type="ChEBI" id="CHEBI:15377"/>
        <dbReference type="ChEBI" id="CHEBI:15378"/>
        <dbReference type="ChEBI" id="CHEBI:30616"/>
        <dbReference type="ChEBI" id="CHEBI:43474"/>
        <dbReference type="ChEBI" id="CHEBI:49552"/>
        <dbReference type="ChEBI" id="CHEBI:456216"/>
        <dbReference type="EC" id="7.2.2.8"/>
    </reaction>
</comment>
<evidence type="ECO:0000256" key="9">
    <source>
        <dbReference type="ARBA" id="ARBA00022723"/>
    </source>
</evidence>
<dbReference type="InterPro" id="IPR017969">
    <property type="entry name" value="Heavy-metal-associated_CS"/>
</dbReference>
<dbReference type="EC" id="7.2.2.8" evidence="3"/>
<evidence type="ECO:0000256" key="2">
    <source>
        <dbReference type="ARBA" id="ARBA00006024"/>
    </source>
</evidence>
<dbReference type="SFLD" id="SFLDS00003">
    <property type="entry name" value="Haloacid_Dehalogenase"/>
    <property type="match status" value="1"/>
</dbReference>
<dbReference type="AlphaFoldDB" id="A0A4R2N9V7"/>
<comment type="similarity">
    <text evidence="2 23">Belongs to the cation transport ATPase (P-type) (TC 3.A.3) family. Type IB subfamily.</text>
</comment>
<dbReference type="SUPFAM" id="SSF55008">
    <property type="entry name" value="HMA, heavy metal-associated domain"/>
    <property type="match status" value="1"/>
</dbReference>
<evidence type="ECO:0000256" key="10">
    <source>
        <dbReference type="ARBA" id="ARBA00022737"/>
    </source>
</evidence>
<dbReference type="InterPro" id="IPR023214">
    <property type="entry name" value="HAD_sf"/>
</dbReference>
<dbReference type="Pfam" id="PF00122">
    <property type="entry name" value="E1-E2_ATPase"/>
    <property type="match status" value="1"/>
</dbReference>
<dbReference type="Gene3D" id="3.40.1110.10">
    <property type="entry name" value="Calcium-transporting ATPase, cytoplasmic domain N"/>
    <property type="match status" value="1"/>
</dbReference>
<dbReference type="PROSITE" id="PS00154">
    <property type="entry name" value="ATPASE_E1_E2"/>
    <property type="match status" value="1"/>
</dbReference>
<dbReference type="PRINTS" id="PR00943">
    <property type="entry name" value="CUATPASE"/>
</dbReference>
<evidence type="ECO:0000313" key="25">
    <source>
        <dbReference type="EMBL" id="TCP17839.1"/>
    </source>
</evidence>
<evidence type="ECO:0000313" key="26">
    <source>
        <dbReference type="Proteomes" id="UP000295537"/>
    </source>
</evidence>
<evidence type="ECO:0000259" key="24">
    <source>
        <dbReference type="PROSITE" id="PS50846"/>
    </source>
</evidence>
<evidence type="ECO:0000256" key="12">
    <source>
        <dbReference type="ARBA" id="ARBA00022796"/>
    </source>
</evidence>
<evidence type="ECO:0000256" key="11">
    <source>
        <dbReference type="ARBA" id="ARBA00022741"/>
    </source>
</evidence>
<dbReference type="InterPro" id="IPR023299">
    <property type="entry name" value="ATPase_P-typ_cyto_dom_N"/>
</dbReference>
<dbReference type="InterPro" id="IPR018303">
    <property type="entry name" value="ATPase_P-typ_P_site"/>
</dbReference>
<evidence type="ECO:0000256" key="15">
    <source>
        <dbReference type="ARBA" id="ARBA00022967"/>
    </source>
</evidence>
<feature type="transmembrane region" description="Helical" evidence="23">
    <location>
        <begin position="102"/>
        <end position="119"/>
    </location>
</feature>
<evidence type="ECO:0000256" key="16">
    <source>
        <dbReference type="ARBA" id="ARBA00022989"/>
    </source>
</evidence>
<dbReference type="InterPro" id="IPR044492">
    <property type="entry name" value="P_typ_ATPase_HD_dom"/>
</dbReference>
<feature type="domain" description="HMA" evidence="24">
    <location>
        <begin position="12"/>
        <end position="75"/>
    </location>
</feature>
<dbReference type="Pfam" id="PF00403">
    <property type="entry name" value="HMA"/>
    <property type="match status" value="1"/>
</dbReference>
<dbReference type="SUPFAM" id="SSF81660">
    <property type="entry name" value="Metal cation-transporting ATPase, ATP-binding domain N"/>
    <property type="match status" value="1"/>
</dbReference>
<dbReference type="GO" id="GO:0005886">
    <property type="term" value="C:plasma membrane"/>
    <property type="evidence" value="ECO:0007669"/>
    <property type="project" value="UniProtKB-SubCell"/>
</dbReference>
<evidence type="ECO:0000256" key="7">
    <source>
        <dbReference type="ARBA" id="ARBA00022553"/>
    </source>
</evidence>
<keyword evidence="10" id="KW-0677">Repeat</keyword>
<dbReference type="Gene3D" id="2.70.150.10">
    <property type="entry name" value="Calcium-transporting ATPase, cytoplasmic transduction domain A"/>
    <property type="match status" value="1"/>
</dbReference>
<keyword evidence="15" id="KW-1278">Translocase</keyword>
<dbReference type="InterPro" id="IPR006121">
    <property type="entry name" value="HMA_dom"/>
</dbReference>
<dbReference type="GO" id="GO:0005524">
    <property type="term" value="F:ATP binding"/>
    <property type="evidence" value="ECO:0007669"/>
    <property type="project" value="UniProtKB-UniRule"/>
</dbReference>
<feature type="transmembrane region" description="Helical" evidence="23">
    <location>
        <begin position="191"/>
        <end position="210"/>
    </location>
</feature>
<dbReference type="NCBIfam" id="TIGR01525">
    <property type="entry name" value="ATPase-IB_hvy"/>
    <property type="match status" value="1"/>
</dbReference>
<keyword evidence="18" id="KW-0406">Ion transport</keyword>
<feature type="transmembrane region" description="Helical" evidence="23">
    <location>
        <begin position="371"/>
        <end position="393"/>
    </location>
</feature>
<dbReference type="OrthoDB" id="9814270at2"/>
<accession>A0A4R2N9V7</accession>
<dbReference type="GO" id="GO:0055070">
    <property type="term" value="P:copper ion homeostasis"/>
    <property type="evidence" value="ECO:0007669"/>
    <property type="project" value="TreeGrafter"/>
</dbReference>
<dbReference type="InterPro" id="IPR023298">
    <property type="entry name" value="ATPase_P-typ_TM_dom_sf"/>
</dbReference>